<keyword evidence="6" id="KW-0276">Fatty acid metabolism</keyword>
<evidence type="ECO:0000256" key="2">
    <source>
        <dbReference type="ARBA" id="ARBA00007005"/>
    </source>
</evidence>
<dbReference type="GO" id="GO:0070403">
    <property type="term" value="F:NAD+ binding"/>
    <property type="evidence" value="ECO:0007669"/>
    <property type="project" value="InterPro"/>
</dbReference>
<gene>
    <name evidence="17" type="ORF">V3328_06300</name>
</gene>
<dbReference type="PROSITE" id="PS00067">
    <property type="entry name" value="3HCDH"/>
    <property type="match status" value="1"/>
</dbReference>
<dbReference type="RefSeq" id="WP_340328763.1">
    <property type="nucleotide sequence ID" value="NZ_JAZHOF010000002.1"/>
</dbReference>
<dbReference type="InterPro" id="IPR008927">
    <property type="entry name" value="6-PGluconate_DH-like_C_sf"/>
</dbReference>
<feature type="domain" description="3-hydroxyacyl-CoA dehydrogenase C-terminal" evidence="15">
    <location>
        <begin position="503"/>
        <end position="597"/>
    </location>
</feature>
<dbReference type="Proteomes" id="UP001378188">
    <property type="component" value="Unassembled WGS sequence"/>
</dbReference>
<keyword evidence="12" id="KW-0511">Multifunctional enzyme</keyword>
<dbReference type="PANTHER" id="PTHR43612">
    <property type="entry name" value="TRIFUNCTIONAL ENZYME SUBUNIT ALPHA"/>
    <property type="match status" value="1"/>
</dbReference>
<dbReference type="InterPro" id="IPR013328">
    <property type="entry name" value="6PGD_dom2"/>
</dbReference>
<evidence type="ECO:0000256" key="7">
    <source>
        <dbReference type="ARBA" id="ARBA00022963"/>
    </source>
</evidence>
<comment type="similarity">
    <text evidence="2">In the central section; belongs to the 3-hydroxyacyl-CoA dehydrogenase family.</text>
</comment>
<dbReference type="GO" id="GO:0016509">
    <property type="term" value="F:long-chain (3S)-3-hydroxyacyl-CoA dehydrogenase (NAD+) activity"/>
    <property type="evidence" value="ECO:0007669"/>
    <property type="project" value="TreeGrafter"/>
</dbReference>
<dbReference type="GO" id="GO:0006635">
    <property type="term" value="P:fatty acid beta-oxidation"/>
    <property type="evidence" value="ECO:0007669"/>
    <property type="project" value="TreeGrafter"/>
</dbReference>
<feature type="region of interest" description="Disordered" evidence="14">
    <location>
        <begin position="686"/>
        <end position="709"/>
    </location>
</feature>
<evidence type="ECO:0000256" key="3">
    <source>
        <dbReference type="ARBA" id="ARBA00008750"/>
    </source>
</evidence>
<sequence>MKGSVWKVLEPRNLELGPAKDIESDRWKNWRMALDEGGIAWLVIDKAGSSANTLSEEVLREFDEILADLETTKPKGLVIRSGKPDNFIVGADVKMFQGMQDAAAVEEKVKEAHSVVDRLEALPFTTLTIAHGNCVGGGLEIALACDHRIAIAGAKLGFPEILLGLHPGLGGTARSTHLIDPTEAMKMMLTGKSVDARKAKSLGLVDAVTEERHVRNAVRATMSGDLKTRDRGIKAAAMSSYPARVIAARQMRHQAADKAPPKHYPAPNALIALWEEHGGSLADMKCAEQASFARLVVSETAQNLIRVFFLRSGLKAKAGDESEVRHVHVVGAGAMGGDIAAWCALQGIRVTLADLDAEALGKAVGRANTLYGKILKDGAKVRDALDRLIPDLAGAGAARADIVIEAVPERTDLKQKVYAGLEAKMKPGAILATNTSSIRLEDLAKGLKRPERFVGLHFFNPVSRMQLIEVVRHPELDQDVLARATAFAGQIDRLPVPVKSSPGFLVNRALTPYLVEAIAMVDEGIAKETIDRAAEDFGMPMGPIELADQVGLDICVEVAAMLRADLDPSMPEIPEWLKDKVEQGKLGRKTGEGLYRWKGDEPVKPEKGAEPSREMTDRLILPMLNACAACLREGVVADADTLDGAMIFGTGFAPFRGGPMHYARTRGVDDIVSTLRSLEQAHGARFKPDEGWQSVESRQQADSDLREAV</sequence>
<dbReference type="CDD" id="cd06558">
    <property type="entry name" value="crotonase-like"/>
    <property type="match status" value="1"/>
</dbReference>
<evidence type="ECO:0000256" key="9">
    <source>
        <dbReference type="ARBA" id="ARBA00023027"/>
    </source>
</evidence>
<evidence type="ECO:0000313" key="18">
    <source>
        <dbReference type="Proteomes" id="UP001378188"/>
    </source>
</evidence>
<dbReference type="Gene3D" id="3.40.50.720">
    <property type="entry name" value="NAD(P)-binding Rossmann-like Domain"/>
    <property type="match status" value="1"/>
</dbReference>
<dbReference type="SUPFAM" id="SSF51735">
    <property type="entry name" value="NAD(P)-binding Rossmann-fold domains"/>
    <property type="match status" value="1"/>
</dbReference>
<evidence type="ECO:0000256" key="4">
    <source>
        <dbReference type="ARBA" id="ARBA00009463"/>
    </source>
</evidence>
<dbReference type="Pfam" id="PF00725">
    <property type="entry name" value="3HCDH"/>
    <property type="match status" value="1"/>
</dbReference>
<reference evidence="17 18" key="1">
    <citation type="submission" date="2024-02" db="EMBL/GenBank/DDBJ databases">
        <title>Genome analysis and characterization of Microbaculum marinisediminis sp. nov., isolated from marine sediment.</title>
        <authorList>
            <person name="Du Z.-J."/>
            <person name="Ye Y.-Q."/>
            <person name="Zhang Z.-R."/>
            <person name="Yuan S.-M."/>
            <person name="Zhang X.-Y."/>
        </authorList>
    </citation>
    <scope>NUCLEOTIDE SEQUENCE [LARGE SCALE GENOMIC DNA]</scope>
    <source>
        <strain evidence="17 18">SDUM1044001</strain>
    </source>
</reference>
<dbReference type="SUPFAM" id="SSF52096">
    <property type="entry name" value="ClpP/crotonase"/>
    <property type="match status" value="1"/>
</dbReference>
<dbReference type="InterPro" id="IPR006180">
    <property type="entry name" value="3-OHacyl-CoA_DH_CS"/>
</dbReference>
<dbReference type="InterPro" id="IPR006176">
    <property type="entry name" value="3-OHacyl-CoA_DH_NAD-bd"/>
</dbReference>
<evidence type="ECO:0000259" key="16">
    <source>
        <dbReference type="Pfam" id="PF02737"/>
    </source>
</evidence>
<organism evidence="17 18">
    <name type="scientific">Microbaculum marinum</name>
    <dbReference type="NCBI Taxonomy" id="1764581"/>
    <lineage>
        <taxon>Bacteria</taxon>
        <taxon>Pseudomonadati</taxon>
        <taxon>Pseudomonadota</taxon>
        <taxon>Alphaproteobacteria</taxon>
        <taxon>Hyphomicrobiales</taxon>
        <taxon>Tepidamorphaceae</taxon>
        <taxon>Microbaculum</taxon>
    </lineage>
</organism>
<dbReference type="Pfam" id="PF00378">
    <property type="entry name" value="ECH_1"/>
    <property type="match status" value="1"/>
</dbReference>
<dbReference type="AlphaFoldDB" id="A0AAW9RGN9"/>
<comment type="similarity">
    <text evidence="4">Belongs to the 3-hydroxyacyl-CoA dehydrogenase family.</text>
</comment>
<evidence type="ECO:0000256" key="5">
    <source>
        <dbReference type="ARBA" id="ARBA00012076"/>
    </source>
</evidence>
<proteinExistence type="inferred from homology"/>
<dbReference type="Pfam" id="PF02737">
    <property type="entry name" value="3HCDH_N"/>
    <property type="match status" value="1"/>
</dbReference>
<evidence type="ECO:0000256" key="14">
    <source>
        <dbReference type="SAM" id="MobiDB-lite"/>
    </source>
</evidence>
<keyword evidence="9" id="KW-0520">NAD</keyword>
<dbReference type="EMBL" id="JAZHOF010000002">
    <property type="protein sequence ID" value="MEJ8571075.1"/>
    <property type="molecule type" value="Genomic_DNA"/>
</dbReference>
<evidence type="ECO:0000313" key="17">
    <source>
        <dbReference type="EMBL" id="MEJ8571075.1"/>
    </source>
</evidence>
<dbReference type="SUPFAM" id="SSF48179">
    <property type="entry name" value="6-phosphogluconate dehydrogenase C-terminal domain-like"/>
    <property type="match status" value="2"/>
</dbReference>
<keyword evidence="11" id="KW-0456">Lyase</keyword>
<comment type="pathway">
    <text evidence="1">Lipid metabolism; fatty acid beta-oxidation.</text>
</comment>
<evidence type="ECO:0000256" key="10">
    <source>
        <dbReference type="ARBA" id="ARBA00023098"/>
    </source>
</evidence>
<dbReference type="InterPro" id="IPR036291">
    <property type="entry name" value="NAD(P)-bd_dom_sf"/>
</dbReference>
<evidence type="ECO:0000256" key="8">
    <source>
        <dbReference type="ARBA" id="ARBA00023002"/>
    </source>
</evidence>
<dbReference type="InterPro" id="IPR029045">
    <property type="entry name" value="ClpP/crotonase-like_dom_sf"/>
</dbReference>
<dbReference type="FunFam" id="3.40.50.720:FF:000009">
    <property type="entry name" value="Fatty oxidation complex, alpha subunit"/>
    <property type="match status" value="1"/>
</dbReference>
<evidence type="ECO:0000256" key="11">
    <source>
        <dbReference type="ARBA" id="ARBA00023239"/>
    </source>
</evidence>
<keyword evidence="7" id="KW-0442">Lipid degradation</keyword>
<comment type="catalytic activity">
    <reaction evidence="13">
        <text>a (3S)-3-hydroxyacyl-CoA + NAD(+) = a 3-oxoacyl-CoA + NADH + H(+)</text>
        <dbReference type="Rhea" id="RHEA:22432"/>
        <dbReference type="ChEBI" id="CHEBI:15378"/>
        <dbReference type="ChEBI" id="CHEBI:57318"/>
        <dbReference type="ChEBI" id="CHEBI:57540"/>
        <dbReference type="ChEBI" id="CHEBI:57945"/>
        <dbReference type="ChEBI" id="CHEBI:90726"/>
        <dbReference type="EC" id="1.1.1.35"/>
    </reaction>
</comment>
<dbReference type="GO" id="GO:0004300">
    <property type="term" value="F:enoyl-CoA hydratase activity"/>
    <property type="evidence" value="ECO:0007669"/>
    <property type="project" value="UniProtKB-EC"/>
</dbReference>
<feature type="compositionally biased region" description="Basic and acidic residues" evidence="14">
    <location>
        <begin position="699"/>
        <end position="709"/>
    </location>
</feature>
<protein>
    <recommendedName>
        <fullName evidence="5">enoyl-CoA hydratase</fullName>
        <ecNumber evidence="5">4.2.1.17</ecNumber>
    </recommendedName>
</protein>
<feature type="domain" description="3-hydroxyacyl-CoA dehydrogenase NAD binding" evidence="16">
    <location>
        <begin position="326"/>
        <end position="499"/>
    </location>
</feature>
<evidence type="ECO:0000259" key="15">
    <source>
        <dbReference type="Pfam" id="PF00725"/>
    </source>
</evidence>
<dbReference type="InterPro" id="IPR001753">
    <property type="entry name" value="Enoyl-CoA_hydra/iso"/>
</dbReference>
<dbReference type="InterPro" id="IPR006108">
    <property type="entry name" value="3HC_DH_C"/>
</dbReference>
<dbReference type="InterPro" id="IPR050136">
    <property type="entry name" value="FA_oxidation_alpha_subunit"/>
</dbReference>
<keyword evidence="18" id="KW-1185">Reference proteome</keyword>
<evidence type="ECO:0000256" key="6">
    <source>
        <dbReference type="ARBA" id="ARBA00022832"/>
    </source>
</evidence>
<keyword evidence="10" id="KW-0443">Lipid metabolism</keyword>
<dbReference type="PANTHER" id="PTHR43612:SF3">
    <property type="entry name" value="TRIFUNCTIONAL ENZYME SUBUNIT ALPHA, MITOCHONDRIAL"/>
    <property type="match status" value="1"/>
</dbReference>
<dbReference type="Gene3D" id="3.90.226.10">
    <property type="entry name" value="2-enoyl-CoA Hydratase, Chain A, domain 1"/>
    <property type="match status" value="1"/>
</dbReference>
<evidence type="ECO:0000256" key="13">
    <source>
        <dbReference type="ARBA" id="ARBA00049556"/>
    </source>
</evidence>
<name>A0AAW9RGN9_9HYPH</name>
<comment type="similarity">
    <text evidence="3">In the N-terminal section; belongs to the enoyl-CoA hydratase/isomerase family.</text>
</comment>
<keyword evidence="8" id="KW-0560">Oxidoreductase</keyword>
<evidence type="ECO:0000256" key="1">
    <source>
        <dbReference type="ARBA" id="ARBA00005005"/>
    </source>
</evidence>
<dbReference type="EC" id="4.2.1.17" evidence="5"/>
<accession>A0AAW9RGN9</accession>
<dbReference type="Gene3D" id="1.10.1040.10">
    <property type="entry name" value="N-(1-d-carboxylethyl)-l-norvaline Dehydrogenase, domain 2"/>
    <property type="match status" value="2"/>
</dbReference>
<evidence type="ECO:0000256" key="12">
    <source>
        <dbReference type="ARBA" id="ARBA00023268"/>
    </source>
</evidence>
<comment type="caution">
    <text evidence="17">The sequence shown here is derived from an EMBL/GenBank/DDBJ whole genome shotgun (WGS) entry which is preliminary data.</text>
</comment>